<organism evidence="1 2">
    <name type="scientific">Chelonia mydas</name>
    <name type="common">Green sea-turtle</name>
    <name type="synonym">Chelonia agassizi</name>
    <dbReference type="NCBI Taxonomy" id="8469"/>
    <lineage>
        <taxon>Eukaryota</taxon>
        <taxon>Metazoa</taxon>
        <taxon>Chordata</taxon>
        <taxon>Craniata</taxon>
        <taxon>Vertebrata</taxon>
        <taxon>Euteleostomi</taxon>
        <taxon>Archelosauria</taxon>
        <taxon>Testudinata</taxon>
        <taxon>Testudines</taxon>
        <taxon>Cryptodira</taxon>
        <taxon>Durocryptodira</taxon>
        <taxon>Americhelydia</taxon>
        <taxon>Chelonioidea</taxon>
        <taxon>Cheloniidae</taxon>
        <taxon>Chelonia</taxon>
    </lineage>
</organism>
<evidence type="ECO:0000313" key="2">
    <source>
        <dbReference type="Proteomes" id="UP000031443"/>
    </source>
</evidence>
<sequence length="365" mass="39703">MKRTNSMSKVHQYDIDITDNFTVSHKTLNYRSSSLQSLLNFTLLLLDKVMSSNRGTGTVCLQTQEDNTASVNPPNVNYEKLLCDSQKFAYRFESRAPPLLKNKQTNLQYCTGMTPNSGAFGPFTTTRKHYRAPRSGEVPTIEKSDSVLNDTKEVFKPQKTRKSKTFVPASAPIKVNGTCASDFNGIVPATPMGALEGAIGVEPLECIGAMQLLLGGGPCSCFWEARGVAPNPALRLEGDTSGANTFLTAAQHSSVCSSSEQGGALLLLLPSSPCNAWSEQGERRDEKLLKLERSRDELLADVTEQMWGVGADGKVGDRIDLGVQGQNYRDGQKWGVKAPTAQAKSPYSINLEELATLIDTDPTTR</sequence>
<dbReference type="AlphaFoldDB" id="M7AHY9"/>
<proteinExistence type="predicted"/>
<accession>M7AHY9</accession>
<gene>
    <name evidence="1" type="ORF">UY3_18996</name>
</gene>
<dbReference type="Proteomes" id="UP000031443">
    <property type="component" value="Unassembled WGS sequence"/>
</dbReference>
<protein>
    <submittedName>
        <fullName evidence="1">Uncharacterized protein</fullName>
    </submittedName>
</protein>
<reference evidence="2" key="1">
    <citation type="journal article" date="2013" name="Nat. Genet.">
        <title>The draft genomes of soft-shell turtle and green sea turtle yield insights into the development and evolution of the turtle-specific body plan.</title>
        <authorList>
            <person name="Wang Z."/>
            <person name="Pascual-Anaya J."/>
            <person name="Zadissa A."/>
            <person name="Li W."/>
            <person name="Niimura Y."/>
            <person name="Huang Z."/>
            <person name="Li C."/>
            <person name="White S."/>
            <person name="Xiong Z."/>
            <person name="Fang D."/>
            <person name="Wang B."/>
            <person name="Ming Y."/>
            <person name="Chen Y."/>
            <person name="Zheng Y."/>
            <person name="Kuraku S."/>
            <person name="Pignatelli M."/>
            <person name="Herrero J."/>
            <person name="Beal K."/>
            <person name="Nozawa M."/>
            <person name="Li Q."/>
            <person name="Wang J."/>
            <person name="Zhang H."/>
            <person name="Yu L."/>
            <person name="Shigenobu S."/>
            <person name="Wang J."/>
            <person name="Liu J."/>
            <person name="Flicek P."/>
            <person name="Searle S."/>
            <person name="Wang J."/>
            <person name="Kuratani S."/>
            <person name="Yin Y."/>
            <person name="Aken B."/>
            <person name="Zhang G."/>
            <person name="Irie N."/>
        </authorList>
    </citation>
    <scope>NUCLEOTIDE SEQUENCE [LARGE SCALE GENOMIC DNA]</scope>
</reference>
<dbReference type="EMBL" id="KB605321">
    <property type="protein sequence ID" value="EMP23929.1"/>
    <property type="molecule type" value="Genomic_DNA"/>
</dbReference>
<evidence type="ECO:0000313" key="1">
    <source>
        <dbReference type="EMBL" id="EMP23929.1"/>
    </source>
</evidence>
<keyword evidence="2" id="KW-1185">Reference proteome</keyword>
<name>M7AHY9_CHEMY</name>